<evidence type="ECO:0000313" key="1">
    <source>
        <dbReference type="EMBL" id="GIX90533.1"/>
    </source>
</evidence>
<protein>
    <submittedName>
        <fullName evidence="1">Uncharacterized protein</fullName>
    </submittedName>
</protein>
<name>A0AAV4P1T9_CAEEX</name>
<reference evidence="1 2" key="1">
    <citation type="submission" date="2021-06" db="EMBL/GenBank/DDBJ databases">
        <title>Caerostris extrusa draft genome.</title>
        <authorList>
            <person name="Kono N."/>
            <person name="Arakawa K."/>
        </authorList>
    </citation>
    <scope>NUCLEOTIDE SEQUENCE [LARGE SCALE GENOMIC DNA]</scope>
</reference>
<keyword evidence="2" id="KW-1185">Reference proteome</keyword>
<accession>A0AAV4P1T9</accession>
<dbReference type="AlphaFoldDB" id="A0AAV4P1T9"/>
<sequence length="89" mass="10275">MKEKRNKIFQANITFPDYATMHCKSLQKEKEEVWRTRMATLRKPYRTTPEHLAGVGKGSLIVADLWPDRGGFEGESSWALPTHPYTQPL</sequence>
<gene>
    <name evidence="1" type="ORF">CEXT_128141</name>
</gene>
<dbReference type="Proteomes" id="UP001054945">
    <property type="component" value="Unassembled WGS sequence"/>
</dbReference>
<proteinExistence type="predicted"/>
<organism evidence="1 2">
    <name type="scientific">Caerostris extrusa</name>
    <name type="common">Bark spider</name>
    <name type="synonym">Caerostris bankana</name>
    <dbReference type="NCBI Taxonomy" id="172846"/>
    <lineage>
        <taxon>Eukaryota</taxon>
        <taxon>Metazoa</taxon>
        <taxon>Ecdysozoa</taxon>
        <taxon>Arthropoda</taxon>
        <taxon>Chelicerata</taxon>
        <taxon>Arachnida</taxon>
        <taxon>Araneae</taxon>
        <taxon>Araneomorphae</taxon>
        <taxon>Entelegynae</taxon>
        <taxon>Araneoidea</taxon>
        <taxon>Araneidae</taxon>
        <taxon>Caerostris</taxon>
    </lineage>
</organism>
<evidence type="ECO:0000313" key="2">
    <source>
        <dbReference type="Proteomes" id="UP001054945"/>
    </source>
</evidence>
<comment type="caution">
    <text evidence="1">The sequence shown here is derived from an EMBL/GenBank/DDBJ whole genome shotgun (WGS) entry which is preliminary data.</text>
</comment>
<dbReference type="EMBL" id="BPLR01003944">
    <property type="protein sequence ID" value="GIX90533.1"/>
    <property type="molecule type" value="Genomic_DNA"/>
</dbReference>